<sequence length="339" mass="40023">MADDKIGVICPKNAKHKTLLSEGLEEDDNEDIAYINIRLIYPVLVTYGLVIFCITMAIYLGHNEQIMDLAPRNNPTRNIFLLRYGSLRYICKDNNLPKPDSWPSMLRMFELKAKMNTWIRYAVVIPIMIRFLITCCSKKNRSENEWIIKYKFLTIINNSTPYIIFFETLFCSLFSIITLRHDFPEITNICLHMFVYLAIVYMFIHAILSFLAKPNSSTIIDHFSIGAKVVSFVVFVWFIPKVLQYEIFFMTNLQCNEYVPFHVAFSEYMVFIAYITYHASHITEIRHVRFQCYPRTSSGECEPIRQENFAKDGRYAHCRSYELRQRQLKNINNNNCEKY</sequence>
<accession>A0AC35TP50</accession>
<evidence type="ECO:0000313" key="1">
    <source>
        <dbReference type="Proteomes" id="UP000095286"/>
    </source>
</evidence>
<protein>
    <submittedName>
        <fullName evidence="2">Post-GPI attachment to proteins factor 2-like</fullName>
    </submittedName>
</protein>
<name>A0AC35TP50_9BILA</name>
<dbReference type="Proteomes" id="UP000095286">
    <property type="component" value="Unplaced"/>
</dbReference>
<evidence type="ECO:0000313" key="2">
    <source>
        <dbReference type="WBParaSite" id="RSKR_0000283400.1"/>
    </source>
</evidence>
<proteinExistence type="predicted"/>
<reference evidence="2" key="1">
    <citation type="submission" date="2016-11" db="UniProtKB">
        <authorList>
            <consortium name="WormBaseParasite"/>
        </authorList>
    </citation>
    <scope>IDENTIFICATION</scope>
    <source>
        <strain evidence="2">KR3021</strain>
    </source>
</reference>
<dbReference type="WBParaSite" id="RSKR_0000283400.1">
    <property type="protein sequence ID" value="RSKR_0000283400.1"/>
    <property type="gene ID" value="RSKR_0000283400"/>
</dbReference>
<organism evidence="1 2">
    <name type="scientific">Rhabditophanes sp. KR3021</name>
    <dbReference type="NCBI Taxonomy" id="114890"/>
    <lineage>
        <taxon>Eukaryota</taxon>
        <taxon>Metazoa</taxon>
        <taxon>Ecdysozoa</taxon>
        <taxon>Nematoda</taxon>
        <taxon>Chromadorea</taxon>
        <taxon>Rhabditida</taxon>
        <taxon>Tylenchina</taxon>
        <taxon>Panagrolaimomorpha</taxon>
        <taxon>Strongyloidoidea</taxon>
        <taxon>Alloionematidae</taxon>
        <taxon>Rhabditophanes</taxon>
    </lineage>
</organism>